<dbReference type="RefSeq" id="WP_323274041.1">
    <property type="nucleotide sequence ID" value="NZ_JAYGHT010000003.1"/>
</dbReference>
<accession>A0ABU5TS49</accession>
<organism evidence="4 5">
    <name type="scientific">Limnoraphis robusta CCNP1315</name>
    <dbReference type="NCBI Taxonomy" id="3110306"/>
    <lineage>
        <taxon>Bacteria</taxon>
        <taxon>Bacillati</taxon>
        <taxon>Cyanobacteriota</taxon>
        <taxon>Cyanophyceae</taxon>
        <taxon>Oscillatoriophycideae</taxon>
        <taxon>Oscillatoriales</taxon>
        <taxon>Sirenicapillariaceae</taxon>
        <taxon>Limnoraphis</taxon>
    </lineage>
</organism>
<feature type="chain" id="PRO_5047376951" evidence="2">
    <location>
        <begin position="27"/>
        <end position="226"/>
    </location>
</feature>
<gene>
    <name evidence="4" type="ORF">VB854_01910</name>
</gene>
<proteinExistence type="predicted"/>
<dbReference type="InterPro" id="IPR000782">
    <property type="entry name" value="FAS1_domain"/>
</dbReference>
<dbReference type="Gene3D" id="2.30.180.10">
    <property type="entry name" value="FAS1 domain"/>
    <property type="match status" value="1"/>
</dbReference>
<dbReference type="EMBL" id="JAYGHT010000003">
    <property type="protein sequence ID" value="MEA5517697.1"/>
    <property type="molecule type" value="Genomic_DNA"/>
</dbReference>
<dbReference type="PROSITE" id="PS51257">
    <property type="entry name" value="PROKAR_LIPOPROTEIN"/>
    <property type="match status" value="1"/>
</dbReference>
<evidence type="ECO:0000256" key="2">
    <source>
        <dbReference type="SAM" id="SignalP"/>
    </source>
</evidence>
<dbReference type="Pfam" id="PF02469">
    <property type="entry name" value="Fasciclin"/>
    <property type="match status" value="1"/>
</dbReference>
<dbReference type="InterPro" id="IPR050904">
    <property type="entry name" value="Adhesion/Biosynth-related"/>
</dbReference>
<dbReference type="InterPro" id="IPR036378">
    <property type="entry name" value="FAS1_dom_sf"/>
</dbReference>
<feature type="region of interest" description="Disordered" evidence="1">
    <location>
        <begin position="31"/>
        <end position="85"/>
    </location>
</feature>
<dbReference type="PROSITE" id="PS50213">
    <property type="entry name" value="FAS1"/>
    <property type="match status" value="1"/>
</dbReference>
<protein>
    <submittedName>
        <fullName evidence="4">Fasciclin domain-containing protein</fullName>
    </submittedName>
</protein>
<feature type="compositionally biased region" description="Low complexity" evidence="1">
    <location>
        <begin position="38"/>
        <end position="85"/>
    </location>
</feature>
<dbReference type="SMART" id="SM00554">
    <property type="entry name" value="FAS1"/>
    <property type="match status" value="1"/>
</dbReference>
<dbReference type="PANTHER" id="PTHR10900">
    <property type="entry name" value="PERIOSTIN-RELATED"/>
    <property type="match status" value="1"/>
</dbReference>
<sequence length="226" mass="23364">MNKMTQMTKRFLLLFAALGSAAIVSACNQPTATNTTSEPATEQASEPTETTTSTDTTAATPQETPATGAVATDSTDTTATPTATEASGETIVDIASGDSTFSTLVSAIKAADLAEVLSSPGPYTVFAPTDEAFAALPEGTVEDLLKPENKDKLIQVLKYHVVPAKVLSTEIQAGPVETVEGQALEISVDPDTKEVKINDAKVVKTDIVGSNGVIHVIDSVISLPAE</sequence>
<evidence type="ECO:0000259" key="3">
    <source>
        <dbReference type="PROSITE" id="PS50213"/>
    </source>
</evidence>
<reference evidence="4 5" key="1">
    <citation type="submission" date="2023-12" db="EMBL/GenBank/DDBJ databases">
        <title>Baltic Sea Cyanobacteria.</title>
        <authorList>
            <person name="Delbaje E."/>
            <person name="Fewer D.P."/>
            <person name="Shishido T.K."/>
        </authorList>
    </citation>
    <scope>NUCLEOTIDE SEQUENCE [LARGE SCALE GENOMIC DNA]</scope>
    <source>
        <strain evidence="4 5">CCNP 1315</strain>
    </source>
</reference>
<comment type="caution">
    <text evidence="4">The sequence shown here is derived from an EMBL/GenBank/DDBJ whole genome shotgun (WGS) entry which is preliminary data.</text>
</comment>
<dbReference type="Proteomes" id="UP001301728">
    <property type="component" value="Unassembled WGS sequence"/>
</dbReference>
<dbReference type="SUPFAM" id="SSF82153">
    <property type="entry name" value="FAS1 domain"/>
    <property type="match status" value="1"/>
</dbReference>
<name>A0ABU5TS49_9CYAN</name>
<evidence type="ECO:0000256" key="1">
    <source>
        <dbReference type="SAM" id="MobiDB-lite"/>
    </source>
</evidence>
<dbReference type="PANTHER" id="PTHR10900:SF77">
    <property type="entry name" value="FI19380P1"/>
    <property type="match status" value="1"/>
</dbReference>
<evidence type="ECO:0000313" key="5">
    <source>
        <dbReference type="Proteomes" id="UP001301728"/>
    </source>
</evidence>
<keyword evidence="5" id="KW-1185">Reference proteome</keyword>
<feature type="domain" description="FAS1" evidence="3">
    <location>
        <begin position="88"/>
        <end position="221"/>
    </location>
</feature>
<evidence type="ECO:0000313" key="4">
    <source>
        <dbReference type="EMBL" id="MEA5517697.1"/>
    </source>
</evidence>
<feature type="signal peptide" evidence="2">
    <location>
        <begin position="1"/>
        <end position="26"/>
    </location>
</feature>
<keyword evidence="2" id="KW-0732">Signal</keyword>